<dbReference type="GO" id="GO:0043709">
    <property type="term" value="P:cell adhesion involved in single-species biofilm formation"/>
    <property type="evidence" value="ECO:0007669"/>
    <property type="project" value="TreeGrafter"/>
</dbReference>
<dbReference type="InterPro" id="IPR035965">
    <property type="entry name" value="PAS-like_dom_sf"/>
</dbReference>
<sequence length="328" mass="35825">MHPLANFSEVLKRFLRKRSSVDFRALVESSMDIVIQVDRKHRFIYVSPSVTEVLGWTPEEMLDHPERMAVKEEMFCLVERGEKILQGEIVSSRKTFRTVAKDGTLKWLDGCAHVLKDAVGGREPNIVVTLRDVTSEKLEEQEVRQLAATDVLTGLANRRSFDEALERAWHSSLRSSSQLSLLLLDLDRFKGLNDRYGHQVGDDCLRTVSATLMKAGARRRRDLAARYGGEELVVILPDTGSADATAVAEHVRKAIEDLGLPNEDNTAGNGLVTASIGVATALARSGGTMGTPGGLLMAADNALYKAKADGRNRVVSTMLLAPAEAATG</sequence>
<dbReference type="InterPro" id="IPR000014">
    <property type="entry name" value="PAS"/>
</dbReference>
<dbReference type="PANTHER" id="PTHR45138">
    <property type="entry name" value="REGULATORY COMPONENTS OF SENSORY TRANSDUCTION SYSTEM"/>
    <property type="match status" value="1"/>
</dbReference>
<dbReference type="SUPFAM" id="SSF55073">
    <property type="entry name" value="Nucleotide cyclase"/>
    <property type="match status" value="1"/>
</dbReference>
<dbReference type="PANTHER" id="PTHR45138:SF9">
    <property type="entry name" value="DIGUANYLATE CYCLASE DGCM-RELATED"/>
    <property type="match status" value="1"/>
</dbReference>
<dbReference type="InterPro" id="IPR043128">
    <property type="entry name" value="Rev_trsase/Diguanyl_cyclase"/>
</dbReference>
<feature type="domain" description="PAS" evidence="3">
    <location>
        <begin position="19"/>
        <end position="63"/>
    </location>
</feature>
<dbReference type="GO" id="GO:0005886">
    <property type="term" value="C:plasma membrane"/>
    <property type="evidence" value="ECO:0007669"/>
    <property type="project" value="TreeGrafter"/>
</dbReference>
<dbReference type="InterPro" id="IPR050469">
    <property type="entry name" value="Diguanylate_Cyclase"/>
</dbReference>
<dbReference type="SUPFAM" id="SSF55785">
    <property type="entry name" value="PYP-like sensor domain (PAS domain)"/>
    <property type="match status" value="1"/>
</dbReference>
<comment type="caution">
    <text evidence="6">The sequence shown here is derived from an EMBL/GenBank/DDBJ whole genome shotgun (WGS) entry which is preliminary data.</text>
</comment>
<dbReference type="InterPro" id="IPR000700">
    <property type="entry name" value="PAS-assoc_C"/>
</dbReference>
<dbReference type="PROSITE" id="PS50112">
    <property type="entry name" value="PAS"/>
    <property type="match status" value="1"/>
</dbReference>
<dbReference type="Gene3D" id="3.30.450.20">
    <property type="entry name" value="PAS domain"/>
    <property type="match status" value="1"/>
</dbReference>
<dbReference type="NCBIfam" id="TIGR00254">
    <property type="entry name" value="GGDEF"/>
    <property type="match status" value="1"/>
</dbReference>
<keyword evidence="7" id="KW-1185">Reference proteome</keyword>
<dbReference type="SMART" id="SM00267">
    <property type="entry name" value="GGDEF"/>
    <property type="match status" value="1"/>
</dbReference>
<accession>A0A327JUR9</accession>
<feature type="domain" description="PAC" evidence="4">
    <location>
        <begin position="92"/>
        <end position="145"/>
    </location>
</feature>
<protein>
    <recommendedName>
        <fullName evidence="1">diguanylate cyclase</fullName>
        <ecNumber evidence="1">2.7.7.65</ecNumber>
    </recommendedName>
</protein>
<dbReference type="NCBIfam" id="TIGR00229">
    <property type="entry name" value="sensory_box"/>
    <property type="match status" value="1"/>
</dbReference>
<dbReference type="CDD" id="cd01949">
    <property type="entry name" value="GGDEF"/>
    <property type="match status" value="1"/>
</dbReference>
<dbReference type="Proteomes" id="UP000249299">
    <property type="component" value="Unassembled WGS sequence"/>
</dbReference>
<dbReference type="InterPro" id="IPR013767">
    <property type="entry name" value="PAS_fold"/>
</dbReference>
<dbReference type="EMBL" id="NPEV01000008">
    <property type="protein sequence ID" value="RAI28662.1"/>
    <property type="molecule type" value="Genomic_DNA"/>
</dbReference>
<dbReference type="SMART" id="SM00091">
    <property type="entry name" value="PAS"/>
    <property type="match status" value="1"/>
</dbReference>
<evidence type="ECO:0000259" key="4">
    <source>
        <dbReference type="PROSITE" id="PS50113"/>
    </source>
</evidence>
<dbReference type="OrthoDB" id="9812260at2"/>
<dbReference type="RefSeq" id="WP_111433411.1">
    <property type="nucleotide sequence ID" value="NZ_JACIGG010000005.1"/>
</dbReference>
<dbReference type="Pfam" id="PF00990">
    <property type="entry name" value="GGDEF"/>
    <property type="match status" value="1"/>
</dbReference>
<dbReference type="Gene3D" id="3.30.70.270">
    <property type="match status" value="1"/>
</dbReference>
<dbReference type="GO" id="GO:0052621">
    <property type="term" value="F:diguanylate cyclase activity"/>
    <property type="evidence" value="ECO:0007669"/>
    <property type="project" value="UniProtKB-EC"/>
</dbReference>
<evidence type="ECO:0000256" key="2">
    <source>
        <dbReference type="ARBA" id="ARBA00034247"/>
    </source>
</evidence>
<gene>
    <name evidence="6" type="ORF">CH339_05930</name>
</gene>
<dbReference type="GO" id="GO:0006355">
    <property type="term" value="P:regulation of DNA-templated transcription"/>
    <property type="evidence" value="ECO:0007669"/>
    <property type="project" value="InterPro"/>
</dbReference>
<dbReference type="CDD" id="cd00130">
    <property type="entry name" value="PAS"/>
    <property type="match status" value="1"/>
</dbReference>
<comment type="catalytic activity">
    <reaction evidence="2">
        <text>2 GTP = 3',3'-c-di-GMP + 2 diphosphate</text>
        <dbReference type="Rhea" id="RHEA:24898"/>
        <dbReference type="ChEBI" id="CHEBI:33019"/>
        <dbReference type="ChEBI" id="CHEBI:37565"/>
        <dbReference type="ChEBI" id="CHEBI:58805"/>
        <dbReference type="EC" id="2.7.7.65"/>
    </reaction>
</comment>
<evidence type="ECO:0000313" key="6">
    <source>
        <dbReference type="EMBL" id="RAI28662.1"/>
    </source>
</evidence>
<evidence type="ECO:0000259" key="3">
    <source>
        <dbReference type="PROSITE" id="PS50112"/>
    </source>
</evidence>
<dbReference type="FunFam" id="3.30.70.270:FF:000001">
    <property type="entry name" value="Diguanylate cyclase domain protein"/>
    <property type="match status" value="1"/>
</dbReference>
<evidence type="ECO:0000313" key="7">
    <source>
        <dbReference type="Proteomes" id="UP000249299"/>
    </source>
</evidence>
<feature type="domain" description="GGDEF" evidence="5">
    <location>
        <begin position="177"/>
        <end position="319"/>
    </location>
</feature>
<dbReference type="GO" id="GO:1902201">
    <property type="term" value="P:negative regulation of bacterial-type flagellum-dependent cell motility"/>
    <property type="evidence" value="ECO:0007669"/>
    <property type="project" value="TreeGrafter"/>
</dbReference>
<name>A0A327JUR9_9HYPH</name>
<proteinExistence type="predicted"/>
<dbReference type="InterPro" id="IPR000160">
    <property type="entry name" value="GGDEF_dom"/>
</dbReference>
<dbReference type="InterPro" id="IPR029787">
    <property type="entry name" value="Nucleotide_cyclase"/>
</dbReference>
<evidence type="ECO:0000256" key="1">
    <source>
        <dbReference type="ARBA" id="ARBA00012528"/>
    </source>
</evidence>
<dbReference type="EC" id="2.7.7.65" evidence="1"/>
<organism evidence="6 7">
    <name type="scientific">Rhodobium orientis</name>
    <dbReference type="NCBI Taxonomy" id="34017"/>
    <lineage>
        <taxon>Bacteria</taxon>
        <taxon>Pseudomonadati</taxon>
        <taxon>Pseudomonadota</taxon>
        <taxon>Alphaproteobacteria</taxon>
        <taxon>Hyphomicrobiales</taxon>
        <taxon>Rhodobiaceae</taxon>
        <taxon>Rhodobium</taxon>
    </lineage>
</organism>
<dbReference type="PROSITE" id="PS50887">
    <property type="entry name" value="GGDEF"/>
    <property type="match status" value="1"/>
</dbReference>
<evidence type="ECO:0000259" key="5">
    <source>
        <dbReference type="PROSITE" id="PS50887"/>
    </source>
</evidence>
<dbReference type="Pfam" id="PF00989">
    <property type="entry name" value="PAS"/>
    <property type="match status" value="1"/>
</dbReference>
<dbReference type="AlphaFoldDB" id="A0A327JUR9"/>
<dbReference type="PROSITE" id="PS50113">
    <property type="entry name" value="PAC"/>
    <property type="match status" value="1"/>
</dbReference>
<reference evidence="6 7" key="1">
    <citation type="submission" date="2017-07" db="EMBL/GenBank/DDBJ databases">
        <title>Draft Genome Sequences of Select Purple Nonsulfur Bacteria.</title>
        <authorList>
            <person name="Lasarre B."/>
            <person name="Mckinlay J.B."/>
        </authorList>
    </citation>
    <scope>NUCLEOTIDE SEQUENCE [LARGE SCALE GENOMIC DNA]</scope>
    <source>
        <strain evidence="6 7">DSM 11290</strain>
    </source>
</reference>